<accession>A0A645DLF3</accession>
<organism evidence="1">
    <name type="scientific">bioreactor metagenome</name>
    <dbReference type="NCBI Taxonomy" id="1076179"/>
    <lineage>
        <taxon>unclassified sequences</taxon>
        <taxon>metagenomes</taxon>
        <taxon>ecological metagenomes</taxon>
    </lineage>
</organism>
<dbReference type="EMBL" id="VSSQ01037433">
    <property type="protein sequence ID" value="MPM90117.1"/>
    <property type="molecule type" value="Genomic_DNA"/>
</dbReference>
<gene>
    <name evidence="1" type="ORF">SDC9_137234</name>
</gene>
<comment type="caution">
    <text evidence="1">The sequence shown here is derived from an EMBL/GenBank/DDBJ whole genome shotgun (WGS) entry which is preliminary data.</text>
</comment>
<protein>
    <submittedName>
        <fullName evidence="1">Uncharacterized protein</fullName>
    </submittedName>
</protein>
<proteinExistence type="predicted"/>
<reference evidence="1" key="1">
    <citation type="submission" date="2019-08" db="EMBL/GenBank/DDBJ databases">
        <authorList>
            <person name="Kucharzyk K."/>
            <person name="Murdoch R.W."/>
            <person name="Higgins S."/>
            <person name="Loffler F."/>
        </authorList>
    </citation>
    <scope>NUCLEOTIDE SEQUENCE</scope>
</reference>
<sequence length="62" mass="6949">MLLDGNIVIIPIKIPIIAYMINDLLNEFLPSLLSSLLELCITVDVLLLSRVNFILKINLILS</sequence>
<name>A0A645DLF3_9ZZZZ</name>
<evidence type="ECO:0000313" key="1">
    <source>
        <dbReference type="EMBL" id="MPM90117.1"/>
    </source>
</evidence>
<dbReference type="AlphaFoldDB" id="A0A645DLF3"/>